<dbReference type="GO" id="GO:0016787">
    <property type="term" value="F:hydrolase activity"/>
    <property type="evidence" value="ECO:0007669"/>
    <property type="project" value="UniProtKB-KW"/>
</dbReference>
<dbReference type="EMBL" id="BOMM01000038">
    <property type="protein sequence ID" value="GIE12334.1"/>
    <property type="molecule type" value="Genomic_DNA"/>
</dbReference>
<accession>A0A919MF34</accession>
<dbReference type="PROSITE" id="PS00893">
    <property type="entry name" value="NUDIX_BOX"/>
    <property type="match status" value="1"/>
</dbReference>
<organism evidence="4 5">
    <name type="scientific">Paractinoplanes ferrugineus</name>
    <dbReference type="NCBI Taxonomy" id="113564"/>
    <lineage>
        <taxon>Bacteria</taxon>
        <taxon>Bacillati</taxon>
        <taxon>Actinomycetota</taxon>
        <taxon>Actinomycetes</taxon>
        <taxon>Micromonosporales</taxon>
        <taxon>Micromonosporaceae</taxon>
        <taxon>Paractinoplanes</taxon>
    </lineage>
</organism>
<evidence type="ECO:0000259" key="3">
    <source>
        <dbReference type="PROSITE" id="PS51462"/>
    </source>
</evidence>
<dbReference type="AlphaFoldDB" id="A0A919MF34"/>
<dbReference type="PROSITE" id="PS51462">
    <property type="entry name" value="NUDIX"/>
    <property type="match status" value="1"/>
</dbReference>
<dbReference type="Pfam" id="PF00293">
    <property type="entry name" value="NUDIX"/>
    <property type="match status" value="1"/>
</dbReference>
<keyword evidence="2" id="KW-0378">Hydrolase</keyword>
<sequence length="151" mass="16216">MAPMHPVDLLLVLTSGNQILLALRENTGYADGQWNLPSGKLEPGEDALTGMIRETREEIGLHLLPADLRLAATVHHRNPTGTTRIGLVFATPLDPPRHGTPVNAEPHKCGGIAWFAPTDLPPDTVPYTAACIKAFQNATPLLLNGFPPHPS</sequence>
<comment type="cofactor">
    <cofactor evidence="1">
        <name>Mg(2+)</name>
        <dbReference type="ChEBI" id="CHEBI:18420"/>
    </cofactor>
</comment>
<dbReference type="SUPFAM" id="SSF55811">
    <property type="entry name" value="Nudix"/>
    <property type="match status" value="1"/>
</dbReference>
<keyword evidence="5" id="KW-1185">Reference proteome</keyword>
<evidence type="ECO:0000256" key="1">
    <source>
        <dbReference type="ARBA" id="ARBA00001946"/>
    </source>
</evidence>
<dbReference type="PANTHER" id="PTHR43046">
    <property type="entry name" value="GDP-MANNOSE MANNOSYL HYDROLASE"/>
    <property type="match status" value="1"/>
</dbReference>
<feature type="domain" description="Nudix hydrolase" evidence="3">
    <location>
        <begin position="3"/>
        <end position="137"/>
    </location>
</feature>
<evidence type="ECO:0000256" key="2">
    <source>
        <dbReference type="ARBA" id="ARBA00022801"/>
    </source>
</evidence>
<comment type="caution">
    <text evidence="4">The sequence shown here is derived from an EMBL/GenBank/DDBJ whole genome shotgun (WGS) entry which is preliminary data.</text>
</comment>
<proteinExistence type="predicted"/>
<protein>
    <recommendedName>
        <fullName evidence="3">Nudix hydrolase domain-containing protein</fullName>
    </recommendedName>
</protein>
<reference evidence="4" key="1">
    <citation type="submission" date="2021-01" db="EMBL/GenBank/DDBJ databases">
        <title>Whole genome shotgun sequence of Actinoplanes ferrugineus NBRC 15555.</title>
        <authorList>
            <person name="Komaki H."/>
            <person name="Tamura T."/>
        </authorList>
    </citation>
    <scope>NUCLEOTIDE SEQUENCE</scope>
    <source>
        <strain evidence="4">NBRC 15555</strain>
    </source>
</reference>
<dbReference type="Proteomes" id="UP000598174">
    <property type="component" value="Unassembled WGS sequence"/>
</dbReference>
<dbReference type="CDD" id="cd04683">
    <property type="entry name" value="NUDIX_Hydrolase"/>
    <property type="match status" value="1"/>
</dbReference>
<dbReference type="InterPro" id="IPR020084">
    <property type="entry name" value="NUDIX_hydrolase_CS"/>
</dbReference>
<evidence type="ECO:0000313" key="4">
    <source>
        <dbReference type="EMBL" id="GIE12334.1"/>
    </source>
</evidence>
<dbReference type="PANTHER" id="PTHR43046:SF14">
    <property type="entry name" value="MUTT_NUDIX FAMILY PROTEIN"/>
    <property type="match status" value="1"/>
</dbReference>
<evidence type="ECO:0000313" key="5">
    <source>
        <dbReference type="Proteomes" id="UP000598174"/>
    </source>
</evidence>
<gene>
    <name evidence="4" type="ORF">Afe05nite_41740</name>
</gene>
<name>A0A919MF34_9ACTN</name>
<dbReference type="InterPro" id="IPR015797">
    <property type="entry name" value="NUDIX_hydrolase-like_dom_sf"/>
</dbReference>
<dbReference type="InterPro" id="IPR000086">
    <property type="entry name" value="NUDIX_hydrolase_dom"/>
</dbReference>
<dbReference type="Gene3D" id="3.90.79.10">
    <property type="entry name" value="Nucleoside Triphosphate Pyrophosphohydrolase"/>
    <property type="match status" value="1"/>
</dbReference>